<keyword evidence="9" id="KW-1185">Reference proteome</keyword>
<name>A0A3E1Y991_9BACT</name>
<protein>
    <recommendedName>
        <fullName evidence="5">Exodeoxyribonuclease 7 large subunit</fullName>
        <ecNumber evidence="5">3.1.11.6</ecNumber>
    </recommendedName>
</protein>
<feature type="domain" description="OB-fold nucleic acid binding" evidence="7">
    <location>
        <begin position="8"/>
        <end position="115"/>
    </location>
</feature>
<reference evidence="8 9" key="1">
    <citation type="submission" date="2018-07" db="EMBL/GenBank/DDBJ databases">
        <title>Chitinophaga K2CV101002-2 sp. nov., isolated from a monsoon evergreen broad-leaved forest soil.</title>
        <authorList>
            <person name="Lv Y."/>
        </authorList>
    </citation>
    <scope>NUCLEOTIDE SEQUENCE [LARGE SCALE GENOMIC DNA]</scope>
    <source>
        <strain evidence="8 9">GDMCC 1.1288</strain>
    </source>
</reference>
<dbReference type="PANTHER" id="PTHR30008:SF0">
    <property type="entry name" value="EXODEOXYRIBONUCLEASE 7 LARGE SUBUNIT"/>
    <property type="match status" value="1"/>
</dbReference>
<sequence>MHTFSSIKLSELTGKIQQVLQAAFTSQTYWVVADITNYSFYRQKGYHYFDLVEKDENGNGIVAKVSAVAWGTGTERIKEFEIVTGQQFKNDIHVLIKVSVSFHQVHGLQISLLDIDTSFTIGLLEQQKQATLLKLVTQHPDFIRQDGNRYITRNNQLKLGEVIQRIAIISSGNSAGYQDFRHTLEHNHFGYTFLVDPYFTVVQGEAMAELIQQRLVDIYQSGIAYDAVVIIRGGGAQTDFLLFDTFLVGRAVAKFPIPIITGIGHQKNETIADLMAHSPTKTPTKAAEMIIAHNRNFEEKLVQLRQQIIIRAQQLFSRNFQELAQLQGTIINTTKDLLAEHKESIQEHQHTIVHTSRLMLLHKQQEVLSVSGAMLAKPQLLVARRLNEIENIITKFRSSTRLFMQQKQSQITHFESLCQLMNPEHLLKRGFALIYQDGRVIGNASTLNEKSKIEIQMIDARLTATINEKNNNHE</sequence>
<dbReference type="InterPro" id="IPR020579">
    <property type="entry name" value="Exonuc_VII_lsu_C"/>
</dbReference>
<evidence type="ECO:0000259" key="7">
    <source>
        <dbReference type="Pfam" id="PF13742"/>
    </source>
</evidence>
<evidence type="ECO:0000313" key="8">
    <source>
        <dbReference type="EMBL" id="RFS21972.1"/>
    </source>
</evidence>
<comment type="similarity">
    <text evidence="5">Belongs to the XseA family.</text>
</comment>
<dbReference type="Pfam" id="PF02601">
    <property type="entry name" value="Exonuc_VII_L"/>
    <property type="match status" value="1"/>
</dbReference>
<keyword evidence="4 5" id="KW-0269">Exonuclease</keyword>
<evidence type="ECO:0000259" key="6">
    <source>
        <dbReference type="Pfam" id="PF02601"/>
    </source>
</evidence>
<dbReference type="InterPro" id="IPR025824">
    <property type="entry name" value="OB-fold_nuc-bd_dom"/>
</dbReference>
<dbReference type="GO" id="GO:0003676">
    <property type="term" value="F:nucleic acid binding"/>
    <property type="evidence" value="ECO:0007669"/>
    <property type="project" value="InterPro"/>
</dbReference>
<keyword evidence="3 5" id="KW-0378">Hydrolase</keyword>
<dbReference type="NCBIfam" id="TIGR00237">
    <property type="entry name" value="xseA"/>
    <property type="match status" value="1"/>
</dbReference>
<comment type="catalytic activity">
    <reaction evidence="5">
        <text>Exonucleolytic cleavage in either 5'- to 3'- or 3'- to 5'-direction to yield nucleoside 5'-phosphates.</text>
        <dbReference type="EC" id="3.1.11.6"/>
    </reaction>
</comment>
<keyword evidence="2 5" id="KW-0540">Nuclease</keyword>
<dbReference type="EC" id="3.1.11.6" evidence="5"/>
<evidence type="ECO:0000256" key="5">
    <source>
        <dbReference type="RuleBase" id="RU004355"/>
    </source>
</evidence>
<dbReference type="GO" id="GO:0006308">
    <property type="term" value="P:DNA catabolic process"/>
    <property type="evidence" value="ECO:0007669"/>
    <property type="project" value="UniProtKB-UniRule"/>
</dbReference>
<proteinExistence type="inferred from homology"/>
<evidence type="ECO:0000256" key="2">
    <source>
        <dbReference type="ARBA" id="ARBA00022722"/>
    </source>
</evidence>
<comment type="subcellular location">
    <subcellularLocation>
        <location evidence="5">Cytoplasm</location>
    </subcellularLocation>
</comment>
<dbReference type="CDD" id="cd04489">
    <property type="entry name" value="ExoVII_LU_OBF"/>
    <property type="match status" value="1"/>
</dbReference>
<dbReference type="GO" id="GO:0008855">
    <property type="term" value="F:exodeoxyribonuclease VII activity"/>
    <property type="evidence" value="ECO:0007669"/>
    <property type="project" value="UniProtKB-UniRule"/>
</dbReference>
<dbReference type="AlphaFoldDB" id="A0A3E1Y991"/>
<dbReference type="GO" id="GO:0009318">
    <property type="term" value="C:exodeoxyribonuclease VII complex"/>
    <property type="evidence" value="ECO:0007669"/>
    <property type="project" value="UniProtKB-UniRule"/>
</dbReference>
<evidence type="ECO:0000256" key="3">
    <source>
        <dbReference type="ARBA" id="ARBA00022801"/>
    </source>
</evidence>
<dbReference type="Proteomes" id="UP000260644">
    <property type="component" value="Unassembled WGS sequence"/>
</dbReference>
<evidence type="ECO:0000256" key="1">
    <source>
        <dbReference type="ARBA" id="ARBA00022490"/>
    </source>
</evidence>
<keyword evidence="1" id="KW-0963">Cytoplasm</keyword>
<organism evidence="8 9">
    <name type="scientific">Chitinophaga silvatica</name>
    <dbReference type="NCBI Taxonomy" id="2282649"/>
    <lineage>
        <taxon>Bacteria</taxon>
        <taxon>Pseudomonadati</taxon>
        <taxon>Bacteroidota</taxon>
        <taxon>Chitinophagia</taxon>
        <taxon>Chitinophagales</taxon>
        <taxon>Chitinophagaceae</taxon>
        <taxon>Chitinophaga</taxon>
    </lineage>
</organism>
<dbReference type="EMBL" id="QPMM01000007">
    <property type="protein sequence ID" value="RFS21972.1"/>
    <property type="molecule type" value="Genomic_DNA"/>
</dbReference>
<accession>A0A3E1Y991</accession>
<feature type="domain" description="Exonuclease VII large subunit C-terminal" evidence="6">
    <location>
        <begin position="151"/>
        <end position="464"/>
    </location>
</feature>
<dbReference type="Pfam" id="PF13742">
    <property type="entry name" value="tRNA_anti_2"/>
    <property type="match status" value="1"/>
</dbReference>
<comment type="caution">
    <text evidence="8">The sequence shown here is derived from an EMBL/GenBank/DDBJ whole genome shotgun (WGS) entry which is preliminary data.</text>
</comment>
<dbReference type="GO" id="GO:0005737">
    <property type="term" value="C:cytoplasm"/>
    <property type="evidence" value="ECO:0007669"/>
    <property type="project" value="UniProtKB-SubCell"/>
</dbReference>
<evidence type="ECO:0000256" key="4">
    <source>
        <dbReference type="ARBA" id="ARBA00022839"/>
    </source>
</evidence>
<gene>
    <name evidence="8" type="primary">xseA</name>
    <name evidence="8" type="ORF">DVR12_15105</name>
</gene>
<dbReference type="OrthoDB" id="9802795at2"/>
<dbReference type="InterPro" id="IPR003753">
    <property type="entry name" value="Exonuc_VII_L"/>
</dbReference>
<evidence type="ECO:0000313" key="9">
    <source>
        <dbReference type="Proteomes" id="UP000260644"/>
    </source>
</evidence>
<dbReference type="RefSeq" id="WP_116976623.1">
    <property type="nucleotide sequence ID" value="NZ_QPMM01000007.1"/>
</dbReference>
<dbReference type="PANTHER" id="PTHR30008">
    <property type="entry name" value="EXODEOXYRIBONUCLEASE 7 LARGE SUBUNIT"/>
    <property type="match status" value="1"/>
</dbReference>